<dbReference type="PANTHER" id="PTHR13696">
    <property type="entry name" value="P-LOOP CONTAINING NUCLEOSIDE TRIPHOSPHATE HYDROLASE"/>
    <property type="match status" value="1"/>
</dbReference>
<dbReference type="InterPro" id="IPR050678">
    <property type="entry name" value="DNA_Partitioning_ATPase"/>
</dbReference>
<sequence length="705" mass="80181">MDRQKSAYPTGRVVTFYSYKGGVGRSMSMANVGVILADWGYKVLLIDWDLEAPGLENFFSNYIKDLKGVRLQKGLIDLLNMRMDNTSSGELAWTEFIQPLTIGDHQNLHLLTAGKRDDNYVNNVRKFDYSSFYNNYDGGQYLEDIRDYWIREYDFVLIDSRTGLTDSSGICSIMMPDILLLLFTPNEQSFNGIKEVYGKAVAARSKIIYERFNLHAIPVPSRIENAETGLQDEWIGRIARESADILTWLPVKDKQLLVDPLQFIEKIKLPYRTLYAYGERLPAKERGVNDPQDIGYVYETIAAIVANDLQYVEVLMQARDAYVKVAKGEMQISLPGNIASETGRVYEVTEKSTDASQVNYKGYVNIKTRPALTEPVKHSSSRWKYLAGGVAGLLLVMVSFFFFMPQKKLIVEGAAPIADNNAETVYNKFIADYTSSDSTYDLNFNLSSLQHYYDLDTALQNRPQIQAIRSTIEQNIAYYFKDQIKKFYADLRSQKVNALTYFDDNISAYGDFRNLSLQALSNKFDSLSFVKKITNQPGVDSAVFYSNKDGFVLSLSTRGNFYLDRWNIYPESKDSLSFIFSKNQRINSIIYLKRGSTDAGTAVAFPIKYRIDLFICKEFNPKLTYSIGNDLRGLNKYQVVNRGYTVPSDTANPYYIKSNEIRYNGDDELAVAKDLQKILSKYGTACKLTYARTKTPGIVSALICY</sequence>
<dbReference type="Gene3D" id="3.40.50.300">
    <property type="entry name" value="P-loop containing nucleotide triphosphate hydrolases"/>
    <property type="match status" value="1"/>
</dbReference>
<evidence type="ECO:0000259" key="2">
    <source>
        <dbReference type="Pfam" id="PF13614"/>
    </source>
</evidence>
<dbReference type="EMBL" id="QTJV01000013">
    <property type="protein sequence ID" value="RFM31642.1"/>
    <property type="molecule type" value="Genomic_DNA"/>
</dbReference>
<feature type="transmembrane region" description="Helical" evidence="1">
    <location>
        <begin position="383"/>
        <end position="403"/>
    </location>
</feature>
<accession>A0A3E1NUL7</accession>
<dbReference type="Proteomes" id="UP000261174">
    <property type="component" value="Unassembled WGS sequence"/>
</dbReference>
<reference evidence="3 4" key="1">
    <citation type="submission" date="2018-08" db="EMBL/GenBank/DDBJ databases">
        <title>Chitinophaga sp. K20C18050901, a novel bacterium isolated from forest soil.</title>
        <authorList>
            <person name="Wang C."/>
        </authorList>
    </citation>
    <scope>NUCLEOTIDE SEQUENCE [LARGE SCALE GENOMIC DNA]</scope>
    <source>
        <strain evidence="3 4">K20C18050901</strain>
    </source>
</reference>
<organism evidence="3 4">
    <name type="scientific">Chitinophaga silvisoli</name>
    <dbReference type="NCBI Taxonomy" id="2291814"/>
    <lineage>
        <taxon>Bacteria</taxon>
        <taxon>Pseudomonadati</taxon>
        <taxon>Bacteroidota</taxon>
        <taxon>Chitinophagia</taxon>
        <taxon>Chitinophagales</taxon>
        <taxon>Chitinophagaceae</taxon>
        <taxon>Chitinophaga</taxon>
    </lineage>
</organism>
<proteinExistence type="predicted"/>
<dbReference type="SUPFAM" id="SSF52540">
    <property type="entry name" value="P-loop containing nucleoside triphosphate hydrolases"/>
    <property type="match status" value="1"/>
</dbReference>
<dbReference type="InterPro" id="IPR025669">
    <property type="entry name" value="AAA_dom"/>
</dbReference>
<dbReference type="OrthoDB" id="9815116at2"/>
<evidence type="ECO:0000313" key="3">
    <source>
        <dbReference type="EMBL" id="RFM31642.1"/>
    </source>
</evidence>
<dbReference type="AlphaFoldDB" id="A0A3E1NUL7"/>
<keyword evidence="4" id="KW-1185">Reference proteome</keyword>
<evidence type="ECO:0000256" key="1">
    <source>
        <dbReference type="SAM" id="Phobius"/>
    </source>
</evidence>
<dbReference type="InterPro" id="IPR027417">
    <property type="entry name" value="P-loop_NTPase"/>
</dbReference>
<dbReference type="RefSeq" id="WP_116856797.1">
    <property type="nucleotide sequence ID" value="NZ_QTJV01000013.1"/>
</dbReference>
<comment type="caution">
    <text evidence="3">The sequence shown here is derived from an EMBL/GenBank/DDBJ whole genome shotgun (WGS) entry which is preliminary data.</text>
</comment>
<keyword evidence="1" id="KW-0812">Transmembrane</keyword>
<keyword evidence="1" id="KW-1133">Transmembrane helix</keyword>
<name>A0A3E1NUL7_9BACT</name>
<dbReference type="PANTHER" id="PTHR13696:SF52">
    <property type="entry name" value="PARA FAMILY PROTEIN CT_582"/>
    <property type="match status" value="1"/>
</dbReference>
<keyword evidence="1" id="KW-0472">Membrane</keyword>
<gene>
    <name evidence="3" type="ORF">DXN04_28440</name>
</gene>
<feature type="domain" description="AAA" evidence="2">
    <location>
        <begin position="12"/>
        <end position="197"/>
    </location>
</feature>
<dbReference type="NCBIfam" id="NF047398">
    <property type="entry name" value="AAA_KGGVGR"/>
    <property type="match status" value="1"/>
</dbReference>
<evidence type="ECO:0000313" key="4">
    <source>
        <dbReference type="Proteomes" id="UP000261174"/>
    </source>
</evidence>
<dbReference type="Pfam" id="PF13614">
    <property type="entry name" value="AAA_31"/>
    <property type="match status" value="1"/>
</dbReference>
<protein>
    <recommendedName>
        <fullName evidence="2">AAA domain-containing protein</fullName>
    </recommendedName>
</protein>